<reference evidence="1 2" key="1">
    <citation type="submission" date="2016-08" db="EMBL/GenBank/DDBJ databases">
        <authorList>
            <person name="Seilhamer J.J."/>
        </authorList>
    </citation>
    <scope>NUCLEOTIDE SEQUENCE [LARGE SCALE GENOMIC DNA]</scope>
    <source>
        <strain evidence="1 2">DX4</strain>
    </source>
</reference>
<keyword evidence="2" id="KW-1185">Reference proteome</keyword>
<accession>A0A1D7QHH5</accession>
<dbReference type="AlphaFoldDB" id="A0A1D7QHH5"/>
<dbReference type="OrthoDB" id="648163at2"/>
<protein>
    <submittedName>
        <fullName evidence="1">Uncharacterized protein</fullName>
    </submittedName>
</protein>
<dbReference type="Proteomes" id="UP000094313">
    <property type="component" value="Chromosome"/>
</dbReference>
<dbReference type="KEGG" id="psty:BFS30_13600"/>
<name>A0A1D7QHH5_9SPHI</name>
<dbReference type="InterPro" id="IPR046233">
    <property type="entry name" value="DUF6266"/>
</dbReference>
<dbReference type="RefSeq" id="WP_069379784.1">
    <property type="nucleotide sequence ID" value="NZ_CP017141.1"/>
</dbReference>
<dbReference type="EMBL" id="CP017141">
    <property type="protein sequence ID" value="AOM78114.1"/>
    <property type="molecule type" value="Genomic_DNA"/>
</dbReference>
<organism evidence="1 2">
    <name type="scientific">Pedobacter steynii</name>
    <dbReference type="NCBI Taxonomy" id="430522"/>
    <lineage>
        <taxon>Bacteria</taxon>
        <taxon>Pseudomonadati</taxon>
        <taxon>Bacteroidota</taxon>
        <taxon>Sphingobacteriia</taxon>
        <taxon>Sphingobacteriales</taxon>
        <taxon>Sphingobacteriaceae</taxon>
        <taxon>Pedobacter</taxon>
    </lineage>
</organism>
<gene>
    <name evidence="1" type="ORF">BFS30_13600</name>
</gene>
<evidence type="ECO:0000313" key="2">
    <source>
        <dbReference type="Proteomes" id="UP000094313"/>
    </source>
</evidence>
<sequence length="278" mass="31092">MATSKTGLYGHPNGKIGNIVFYVLNGQNVSRTIGDPGKPSRNQLANRQSMSVTMAFLKPMNDFINASFGLEAAGTVRNAFNLATSYNKKEAIQGEYPNLSVNYSKVILSRGSLPVAKDIKIDKTGAGILISWDPDCSDRSVSHDDRVMIMLYHPLRKKASSFLNAARREEGSRLLKITEEWMNEPIEAYLCFKTADEKQISDSIYIGNLNGEKESSEEKSKKEKYLKLKTRFDQVAADYLRLLYLDSGAHVDTKAFRHLQKEYEVLKAKLDSLPGKPG</sequence>
<dbReference type="Pfam" id="PF19781">
    <property type="entry name" value="DUF6266"/>
    <property type="match status" value="1"/>
</dbReference>
<proteinExistence type="predicted"/>
<evidence type="ECO:0000313" key="1">
    <source>
        <dbReference type="EMBL" id="AOM78114.1"/>
    </source>
</evidence>